<evidence type="ECO:0000256" key="1">
    <source>
        <dbReference type="SAM" id="SignalP"/>
    </source>
</evidence>
<dbReference type="InterPro" id="IPR013783">
    <property type="entry name" value="Ig-like_fold"/>
</dbReference>
<dbReference type="SUPFAM" id="SSF51004">
    <property type="entry name" value="C-terminal (heme d1) domain of cytochrome cd1-nitrite reductase"/>
    <property type="match status" value="1"/>
</dbReference>
<reference evidence="3 4" key="1">
    <citation type="submission" date="2018-03" db="EMBL/GenBank/DDBJ databases">
        <title>Genomic Encyclopedia of Archaeal and Bacterial Type Strains, Phase II (KMG-II): from individual species to whole genera.</title>
        <authorList>
            <person name="Goeker M."/>
        </authorList>
    </citation>
    <scope>NUCLEOTIDE SEQUENCE [LARGE SCALE GENOMIC DNA]</scope>
    <source>
        <strain evidence="3 4">DSM 100214</strain>
    </source>
</reference>
<sequence>MQKKCFILLFFLLTVSSGFAQKEFYNWFFGQNATLTWSNTQNVNAGGAYGTPNAMLTGIPTAITPVSPKTQSPMSTMEGCFSVSDGNGNLMFFSDGITVWDKKWDPMPNANPLLGTQMTGNPSSAQSGVIIPYPGNASKYIAITIGSQGANNPASSVIDMTQRGGLGDVIASTRNTPFLGGRGTMSESITAVVAANRSDYWIVAPGRSATSPSYLNVWKVTSAGVQNTAPSSVTSVNHITTPMDVGGYIKFTPDAKHFAWIDYENRFFAYGDFNNTTGVISNIRVRDGALGTAFPAKEKGYGIEFTNDVKYMYLTYIDDRGINYSGLQVFDFNALLATSTPNSVAPIKQLVNTGNLGYYHFGAIQKGPDGRMYITALVSSHIWVIDNPTDPTNMKIYTLNNILGSYIGRWGLPNFSTPWFKMLISSSTGTECCSRTSASYRLEVIGGMGFDRVTKVVLSYGDGTSVTYNNPTLGIYTDTHIYDTPGLYTITVTAYDSNGAVELSTTSQIKINSCVLRVNPHIRGINE</sequence>
<comment type="caution">
    <text evidence="3">The sequence shown here is derived from an EMBL/GenBank/DDBJ whole genome shotgun (WGS) entry which is preliminary data.</text>
</comment>
<keyword evidence="4" id="KW-1185">Reference proteome</keyword>
<dbReference type="Gene3D" id="2.60.40.10">
    <property type="entry name" value="Immunoglobulins"/>
    <property type="match status" value="1"/>
</dbReference>
<dbReference type="CDD" id="cd00146">
    <property type="entry name" value="PKD"/>
    <property type="match status" value="1"/>
</dbReference>
<dbReference type="InterPro" id="IPR035986">
    <property type="entry name" value="PKD_dom_sf"/>
</dbReference>
<dbReference type="EMBL" id="QICL01000012">
    <property type="protein sequence ID" value="PXV63793.1"/>
    <property type="molecule type" value="Genomic_DNA"/>
</dbReference>
<evidence type="ECO:0000313" key="4">
    <source>
        <dbReference type="Proteomes" id="UP000247973"/>
    </source>
</evidence>
<dbReference type="InterPro" id="IPR011048">
    <property type="entry name" value="Haem_d1_sf"/>
</dbReference>
<dbReference type="OrthoDB" id="993841at2"/>
<organism evidence="3 4">
    <name type="scientific">Dysgonomonas alginatilytica</name>
    <dbReference type="NCBI Taxonomy" id="1605892"/>
    <lineage>
        <taxon>Bacteria</taxon>
        <taxon>Pseudomonadati</taxon>
        <taxon>Bacteroidota</taxon>
        <taxon>Bacteroidia</taxon>
        <taxon>Bacteroidales</taxon>
        <taxon>Dysgonomonadaceae</taxon>
        <taxon>Dysgonomonas</taxon>
    </lineage>
</organism>
<dbReference type="AlphaFoldDB" id="A0A2V3PQX9"/>
<keyword evidence="1" id="KW-0732">Signal</keyword>
<gene>
    <name evidence="3" type="ORF">CLV62_11242</name>
</gene>
<dbReference type="PROSITE" id="PS50093">
    <property type="entry name" value="PKD"/>
    <property type="match status" value="1"/>
</dbReference>
<dbReference type="RefSeq" id="WP_110310762.1">
    <property type="nucleotide sequence ID" value="NZ_QICL01000012.1"/>
</dbReference>
<name>A0A2V3PQX9_9BACT</name>
<dbReference type="Pfam" id="PF00801">
    <property type="entry name" value="PKD"/>
    <property type="match status" value="1"/>
</dbReference>
<evidence type="ECO:0000259" key="2">
    <source>
        <dbReference type="PROSITE" id="PS50093"/>
    </source>
</evidence>
<evidence type="ECO:0000313" key="3">
    <source>
        <dbReference type="EMBL" id="PXV63793.1"/>
    </source>
</evidence>
<dbReference type="Proteomes" id="UP000247973">
    <property type="component" value="Unassembled WGS sequence"/>
</dbReference>
<dbReference type="SUPFAM" id="SSF49299">
    <property type="entry name" value="PKD domain"/>
    <property type="match status" value="1"/>
</dbReference>
<protein>
    <recommendedName>
        <fullName evidence="2">PKD domain-containing protein</fullName>
    </recommendedName>
</protein>
<accession>A0A2V3PQX9</accession>
<feature type="domain" description="PKD" evidence="2">
    <location>
        <begin position="459"/>
        <end position="509"/>
    </location>
</feature>
<proteinExistence type="predicted"/>
<feature type="signal peptide" evidence="1">
    <location>
        <begin position="1"/>
        <end position="20"/>
    </location>
</feature>
<feature type="chain" id="PRO_5016003692" description="PKD domain-containing protein" evidence="1">
    <location>
        <begin position="21"/>
        <end position="527"/>
    </location>
</feature>
<dbReference type="InterPro" id="IPR000601">
    <property type="entry name" value="PKD_dom"/>
</dbReference>